<gene>
    <name evidence="3" type="primary">gno_1</name>
    <name evidence="3" type="ORF">GALL_113160</name>
</gene>
<dbReference type="InterPro" id="IPR036291">
    <property type="entry name" value="NAD(P)-bd_dom_sf"/>
</dbReference>
<accession>A0A1J5T2K2</accession>
<dbReference type="GO" id="GO:0008874">
    <property type="term" value="F:gluconate 5-dehydrogenase activity"/>
    <property type="evidence" value="ECO:0007669"/>
    <property type="project" value="UniProtKB-EC"/>
</dbReference>
<organism evidence="3">
    <name type="scientific">mine drainage metagenome</name>
    <dbReference type="NCBI Taxonomy" id="410659"/>
    <lineage>
        <taxon>unclassified sequences</taxon>
        <taxon>metagenomes</taxon>
        <taxon>ecological metagenomes</taxon>
    </lineage>
</organism>
<evidence type="ECO:0000256" key="2">
    <source>
        <dbReference type="ARBA" id="ARBA00023002"/>
    </source>
</evidence>
<dbReference type="PANTHER" id="PTHR42760:SF133">
    <property type="entry name" value="3-OXOACYL-[ACYL-CARRIER-PROTEIN] REDUCTASE"/>
    <property type="match status" value="1"/>
</dbReference>
<dbReference type="EMBL" id="MLJW01000043">
    <property type="protein sequence ID" value="OIR06406.1"/>
    <property type="molecule type" value="Genomic_DNA"/>
</dbReference>
<dbReference type="GO" id="GO:0048038">
    <property type="term" value="F:quinone binding"/>
    <property type="evidence" value="ECO:0007669"/>
    <property type="project" value="TreeGrafter"/>
</dbReference>
<dbReference type="CDD" id="cd05233">
    <property type="entry name" value="SDR_c"/>
    <property type="match status" value="1"/>
</dbReference>
<reference evidence="3" key="1">
    <citation type="submission" date="2016-10" db="EMBL/GenBank/DDBJ databases">
        <title>Sequence of Gallionella enrichment culture.</title>
        <authorList>
            <person name="Poehlein A."/>
            <person name="Muehling M."/>
            <person name="Daniel R."/>
        </authorList>
    </citation>
    <scope>NUCLEOTIDE SEQUENCE</scope>
</reference>
<name>A0A1J5T2K2_9ZZZZ</name>
<dbReference type="GO" id="GO:0006633">
    <property type="term" value="P:fatty acid biosynthetic process"/>
    <property type="evidence" value="ECO:0007669"/>
    <property type="project" value="TreeGrafter"/>
</dbReference>
<dbReference type="PRINTS" id="PR00081">
    <property type="entry name" value="GDHRDH"/>
</dbReference>
<dbReference type="Gene3D" id="3.40.50.720">
    <property type="entry name" value="NAD(P)-binding Rossmann-like Domain"/>
    <property type="match status" value="1"/>
</dbReference>
<evidence type="ECO:0000256" key="1">
    <source>
        <dbReference type="ARBA" id="ARBA00006484"/>
    </source>
</evidence>
<comment type="similarity">
    <text evidence="1">Belongs to the short-chain dehydrogenases/reductases (SDR) family.</text>
</comment>
<dbReference type="EC" id="1.1.1.69" evidence="3"/>
<protein>
    <submittedName>
        <fullName evidence="3">Gluconate 5-dehydrogenase</fullName>
        <ecNumber evidence="3">1.1.1.69</ecNumber>
    </submittedName>
</protein>
<sequence>MKIVVTGSSSGIGRALTQRLLLRSHSVWGLARRAQGDFAAQHPDHFRWSRCDLADWDAVERAAGEILRVWPSIDGLVCCAGSQGTIGPALKADPKLWSATVRANLDATYFALRALAPALRAAARRGKIVCLSGGGATKARPRFAAYGAAKTSIVRLVETLSEEETEGAFDINALAPGAIATAMTDEVLTAGPEIVSEAEYQAALRAKKAGTAPLERALDCAEWMLSAASDGISGRLISAQWDPWETLGARHADIADSDIYTLRRITPAKPAERDLPGSKPGA</sequence>
<dbReference type="PANTHER" id="PTHR42760">
    <property type="entry name" value="SHORT-CHAIN DEHYDROGENASES/REDUCTASES FAMILY MEMBER"/>
    <property type="match status" value="1"/>
</dbReference>
<dbReference type="InterPro" id="IPR002347">
    <property type="entry name" value="SDR_fam"/>
</dbReference>
<comment type="caution">
    <text evidence="3">The sequence shown here is derived from an EMBL/GenBank/DDBJ whole genome shotgun (WGS) entry which is preliminary data.</text>
</comment>
<dbReference type="Pfam" id="PF00106">
    <property type="entry name" value="adh_short"/>
    <property type="match status" value="1"/>
</dbReference>
<proteinExistence type="inferred from homology"/>
<dbReference type="SUPFAM" id="SSF51735">
    <property type="entry name" value="NAD(P)-binding Rossmann-fold domains"/>
    <property type="match status" value="1"/>
</dbReference>
<dbReference type="AlphaFoldDB" id="A0A1J5T2K2"/>
<evidence type="ECO:0000313" key="3">
    <source>
        <dbReference type="EMBL" id="OIR06406.1"/>
    </source>
</evidence>
<keyword evidence="2 3" id="KW-0560">Oxidoreductase</keyword>